<dbReference type="PANTHER" id="PTHR32432">
    <property type="entry name" value="CELL DIVISION PROTEIN FTSA-RELATED"/>
    <property type="match status" value="1"/>
</dbReference>
<keyword evidence="2" id="KW-0132">Cell division</keyword>
<organism evidence="2 3">
    <name type="scientific">Lysinibacillus xylanilyticus</name>
    <dbReference type="NCBI Taxonomy" id="582475"/>
    <lineage>
        <taxon>Bacteria</taxon>
        <taxon>Bacillati</taxon>
        <taxon>Bacillota</taxon>
        <taxon>Bacilli</taxon>
        <taxon>Bacillales</taxon>
        <taxon>Bacillaceae</taxon>
        <taxon>Lysinibacillus</taxon>
    </lineage>
</organism>
<dbReference type="InterPro" id="IPR050696">
    <property type="entry name" value="FtsA/MreB"/>
</dbReference>
<accession>A0A0K9F6I0</accession>
<evidence type="ECO:0000313" key="3">
    <source>
        <dbReference type="Proteomes" id="UP000037326"/>
    </source>
</evidence>
<comment type="caution">
    <text evidence="2">The sequence shown here is derived from an EMBL/GenBank/DDBJ whole genome shotgun (WGS) entry which is preliminary data.</text>
</comment>
<dbReference type="PATRIC" id="fig|582475.4.peg.4175"/>
<dbReference type="AlphaFoldDB" id="A0A0K9F6I0"/>
<dbReference type="EMBL" id="LFXJ01000008">
    <property type="protein sequence ID" value="KMY30125.1"/>
    <property type="molecule type" value="Genomic_DNA"/>
</dbReference>
<evidence type="ECO:0000259" key="1">
    <source>
        <dbReference type="SMART" id="SM00842"/>
    </source>
</evidence>
<dbReference type="CDD" id="cd24004">
    <property type="entry name" value="ASKHA_NBD_PilM-like"/>
    <property type="match status" value="1"/>
</dbReference>
<dbReference type="RefSeq" id="WP_049667454.1">
    <property type="nucleotide sequence ID" value="NZ_JBIVOC010000003.1"/>
</dbReference>
<sequence length="721" mass="79935">MSSKLFALDIGTRSVVGIILAEDNDRFHVEDILVKEHKERAMVDGQIHNVMYVADLINEIKHELEEKHGPLTKVSVAAAGRSLKTEQASVTINIRNRPIFTEEDISRLELQAVQQAQQQLLQHKEEAKISHYYCVGYSVLYYRLDGEEIGSLLDQQGDEAQIEVIATFLPRVVVESLIAALKRANLEMDALTLEPIAAINVLIPPTMRRLNVALVDIGAGTSDIAITDKSTVVAYGMVPTAGDEITEALSDHYLLDFPVAEDAKRQLQTEEDVLIQDILGFDQYYPKQEVLQAIEPAVKQLAKAIGEEILRLNNQTAPKAVMLVGGGSLTPNLTAELGLVLELPANRIAVRGIDAIQNLTREDHIKASPELVTPIGIAIAAKKMPIQYMSLTVNEQVVRLFELKEMTVADAFLAANIRAKQLYGKPGHGLSVNVNGQDIFIPGGHGQPAEILVNGHQASTKTMIKTGDAIQLIEGQDGQPANATLRDIVDDAAIKTVSIQHTKYVIEPQITVNGSPASLDSALNDRDVVMFEIAVTVEDVFKLTNNWELIKQFESFYIQVDGKPLYLPEFSAHLMINGKPSKMSYAVQNGDDITFQQQTFPTVQLIADQMNVLLEDKIIIHFQNEVLELKKMANEVLINHVVVSPLSTVPNGAIISFKEKDRSRWIYQDVFRFSNWQLPTTFKGNFTILRNGQPASFDMEIFGGDKLEILLEKAPISEQMR</sequence>
<dbReference type="Proteomes" id="UP000037326">
    <property type="component" value="Unassembled WGS sequence"/>
</dbReference>
<dbReference type="OrthoDB" id="9768127at2"/>
<dbReference type="Gene3D" id="3.30.420.40">
    <property type="match status" value="2"/>
</dbReference>
<reference evidence="3" key="1">
    <citation type="submission" date="2015-07" db="EMBL/GenBank/DDBJ databases">
        <authorList>
            <consortium name="Consortium for Microbial Forensics and Genomics (microFORGE)"/>
            <person name="Knight B.M."/>
            <person name="Roberts D.P."/>
            <person name="Lin D."/>
            <person name="Hari K."/>
            <person name="Fletcher J."/>
            <person name="Melcher U."/>
            <person name="Blagden T."/>
            <person name="Winegar R.A."/>
        </authorList>
    </citation>
    <scope>NUCLEOTIDE SEQUENCE [LARGE SCALE GENOMIC DNA]</scope>
    <source>
        <strain evidence="3">DSM 23493</strain>
    </source>
</reference>
<dbReference type="GeneID" id="96599649"/>
<dbReference type="InterPro" id="IPR043129">
    <property type="entry name" value="ATPase_NBD"/>
</dbReference>
<keyword evidence="2" id="KW-0131">Cell cycle</keyword>
<dbReference type="InterPro" id="IPR003494">
    <property type="entry name" value="SHS2_FtsA"/>
</dbReference>
<dbReference type="Gene3D" id="3.30.1490.300">
    <property type="match status" value="1"/>
</dbReference>
<name>A0A0K9F6I0_9BACI</name>
<dbReference type="SMART" id="SM00842">
    <property type="entry name" value="FtsA"/>
    <property type="match status" value="1"/>
</dbReference>
<feature type="domain" description="SHS2" evidence="1">
    <location>
        <begin position="5"/>
        <end position="202"/>
    </location>
</feature>
<dbReference type="PANTHER" id="PTHR32432:SF3">
    <property type="entry name" value="ETHANOLAMINE UTILIZATION PROTEIN EUTJ"/>
    <property type="match status" value="1"/>
</dbReference>
<protein>
    <submittedName>
        <fullName evidence="2">Cell division protein</fullName>
    </submittedName>
</protein>
<gene>
    <name evidence="2" type="ORF">ACZ11_15585</name>
</gene>
<proteinExistence type="predicted"/>
<evidence type="ECO:0000313" key="2">
    <source>
        <dbReference type="EMBL" id="KMY30125.1"/>
    </source>
</evidence>
<dbReference type="GO" id="GO:0051301">
    <property type="term" value="P:cell division"/>
    <property type="evidence" value="ECO:0007669"/>
    <property type="project" value="UniProtKB-KW"/>
</dbReference>
<dbReference type="Pfam" id="PF14450">
    <property type="entry name" value="FtsA"/>
    <property type="match status" value="1"/>
</dbReference>
<dbReference type="SUPFAM" id="SSF53067">
    <property type="entry name" value="Actin-like ATPase domain"/>
    <property type="match status" value="2"/>
</dbReference>